<sequence>MVRISGIDLPKSKRIEYALTSVYGIGLTSSRNILSTANVDPAKRTNVLGDTEVMAIREVIEENYKVEEDLRRQTKQNIVRLSQINCVKGRRHRQNLPVRGQRTRTNSRTRRGARLM</sequence>
<keyword evidence="3" id="KW-0699">rRNA-binding</keyword>
<keyword evidence="6 7" id="KW-0687">Ribonucleoprotein</keyword>
<evidence type="ECO:0000256" key="3">
    <source>
        <dbReference type="ARBA" id="ARBA00022730"/>
    </source>
</evidence>
<dbReference type="NCBIfam" id="TIGR03631">
    <property type="entry name" value="uS13_bact"/>
    <property type="match status" value="1"/>
</dbReference>
<dbReference type="PROSITE" id="PS50159">
    <property type="entry name" value="RIBOSOMAL_S13_2"/>
    <property type="match status" value="1"/>
</dbReference>
<evidence type="ECO:0000256" key="4">
    <source>
        <dbReference type="ARBA" id="ARBA00022884"/>
    </source>
</evidence>
<dbReference type="FunFam" id="1.10.8.50:FF:000001">
    <property type="entry name" value="30S ribosomal protein S13"/>
    <property type="match status" value="1"/>
</dbReference>
<evidence type="ECO:0000256" key="2">
    <source>
        <dbReference type="ARBA" id="ARBA00011458"/>
    </source>
</evidence>
<protein>
    <submittedName>
        <fullName evidence="9">30S ribosomal protein S13</fullName>
    </submittedName>
</protein>
<dbReference type="InterPro" id="IPR001892">
    <property type="entry name" value="Ribosomal_uS13"/>
</dbReference>
<keyword evidence="4" id="KW-0694">RNA-binding</keyword>
<dbReference type="HAMAP" id="MF_01315">
    <property type="entry name" value="Ribosomal_uS13"/>
    <property type="match status" value="1"/>
</dbReference>
<dbReference type="InterPro" id="IPR027437">
    <property type="entry name" value="Rbsml_uS13_C"/>
</dbReference>
<dbReference type="PROSITE" id="PS00646">
    <property type="entry name" value="RIBOSOMAL_S13_1"/>
    <property type="match status" value="1"/>
</dbReference>
<accession>J9QUI6</accession>
<dbReference type="AlphaFoldDB" id="J9QUI6"/>
<dbReference type="PANTHER" id="PTHR10871">
    <property type="entry name" value="30S RIBOSOMAL PROTEIN S13/40S RIBOSOMAL PROTEIN S18"/>
    <property type="match status" value="1"/>
</dbReference>
<reference evidence="9" key="1">
    <citation type="journal article" date="2012" name="Curr. Biol.">
        <title>Global distribution of a wild alga revealed by targeted metagenomics.</title>
        <authorList>
            <person name="Worden A.Z."/>
            <person name="Janouskovec J."/>
            <person name="McRose D."/>
            <person name="Engman A."/>
            <person name="Welsh R.M."/>
            <person name="Malfatti S."/>
            <person name="Tringe S.G."/>
            <person name="Keeling P.J."/>
        </authorList>
    </citation>
    <scope>NUCLEOTIDE SEQUENCE</scope>
</reference>
<dbReference type="PIRSF" id="PIRSF002134">
    <property type="entry name" value="Ribosomal_S13"/>
    <property type="match status" value="1"/>
</dbReference>
<dbReference type="PANTHER" id="PTHR10871:SF1">
    <property type="entry name" value="SMALL RIBOSOMAL SUBUNIT PROTEIN US13M"/>
    <property type="match status" value="1"/>
</dbReference>
<comment type="similarity">
    <text evidence="1 7">Belongs to the universal ribosomal protein uS13 family.</text>
</comment>
<comment type="subunit">
    <text evidence="2">Part of the 30S ribosomal subunit.</text>
</comment>
<proteinExistence type="inferred from homology"/>
<evidence type="ECO:0000256" key="1">
    <source>
        <dbReference type="ARBA" id="ARBA00008080"/>
    </source>
</evidence>
<dbReference type="InterPro" id="IPR010979">
    <property type="entry name" value="Ribosomal_uS13-like_H2TH"/>
</dbReference>
<geneLocation type="plastid" evidence="9"/>
<dbReference type="GO" id="GO:0019843">
    <property type="term" value="F:rRNA binding"/>
    <property type="evidence" value="ECO:0007669"/>
    <property type="project" value="UniProtKB-KW"/>
</dbReference>
<dbReference type="Gene3D" id="1.10.8.50">
    <property type="match status" value="1"/>
</dbReference>
<dbReference type="InterPro" id="IPR018269">
    <property type="entry name" value="Ribosomal_uS13_CS"/>
</dbReference>
<dbReference type="Gene3D" id="4.10.910.10">
    <property type="entry name" value="30s ribosomal protein s13, domain 2"/>
    <property type="match status" value="1"/>
</dbReference>
<dbReference type="GO" id="GO:0005829">
    <property type="term" value="C:cytosol"/>
    <property type="evidence" value="ECO:0007669"/>
    <property type="project" value="TreeGrafter"/>
</dbReference>
<organism evidence="9">
    <name type="scientific">uncultured Pelagomonas</name>
    <dbReference type="NCBI Taxonomy" id="660917"/>
    <lineage>
        <taxon>Eukaryota</taxon>
        <taxon>Sar</taxon>
        <taxon>Stramenopiles</taxon>
        <taxon>Ochrophyta</taxon>
        <taxon>Pelagophyceae</taxon>
        <taxon>Pelagomonadales</taxon>
        <taxon>Pelagomonadaceae</taxon>
        <taxon>Pelagomonas</taxon>
        <taxon>environmental samples</taxon>
    </lineage>
</organism>
<dbReference type="EMBL" id="JX297813">
    <property type="protein sequence ID" value="AFR24805.1"/>
    <property type="molecule type" value="Genomic_DNA"/>
</dbReference>
<evidence type="ECO:0000256" key="6">
    <source>
        <dbReference type="ARBA" id="ARBA00023274"/>
    </source>
</evidence>
<evidence type="ECO:0000256" key="5">
    <source>
        <dbReference type="ARBA" id="ARBA00022980"/>
    </source>
</evidence>
<feature type="compositionally biased region" description="Basic residues" evidence="8">
    <location>
        <begin position="101"/>
        <end position="116"/>
    </location>
</feature>
<keyword evidence="5 7" id="KW-0689">Ribosomal protein</keyword>
<name>J9QUI6_9STRA</name>
<dbReference type="InterPro" id="IPR019980">
    <property type="entry name" value="Ribosomal_uS13_bac-type"/>
</dbReference>
<dbReference type="GO" id="GO:0006412">
    <property type="term" value="P:translation"/>
    <property type="evidence" value="ECO:0007669"/>
    <property type="project" value="InterPro"/>
</dbReference>
<dbReference type="Pfam" id="PF00416">
    <property type="entry name" value="Ribosomal_S13"/>
    <property type="match status" value="1"/>
</dbReference>
<evidence type="ECO:0000313" key="9">
    <source>
        <dbReference type="EMBL" id="AFR24805.1"/>
    </source>
</evidence>
<dbReference type="SUPFAM" id="SSF46946">
    <property type="entry name" value="S13-like H2TH domain"/>
    <property type="match status" value="1"/>
</dbReference>
<keyword evidence="9" id="KW-0934">Plastid</keyword>
<gene>
    <name evidence="9" type="primary">rps13</name>
</gene>
<evidence type="ECO:0000256" key="7">
    <source>
        <dbReference type="RuleBase" id="RU003830"/>
    </source>
</evidence>
<feature type="region of interest" description="Disordered" evidence="8">
    <location>
        <begin position="93"/>
        <end position="116"/>
    </location>
</feature>
<dbReference type="GO" id="GO:0003735">
    <property type="term" value="F:structural constituent of ribosome"/>
    <property type="evidence" value="ECO:0007669"/>
    <property type="project" value="InterPro"/>
</dbReference>
<dbReference type="GO" id="GO:0015935">
    <property type="term" value="C:small ribosomal subunit"/>
    <property type="evidence" value="ECO:0007669"/>
    <property type="project" value="TreeGrafter"/>
</dbReference>
<evidence type="ECO:0000256" key="8">
    <source>
        <dbReference type="SAM" id="MobiDB-lite"/>
    </source>
</evidence>